<keyword evidence="2" id="KW-0547">Nucleotide-binding</keyword>
<evidence type="ECO:0000256" key="2">
    <source>
        <dbReference type="ARBA" id="ARBA00022741"/>
    </source>
</evidence>
<evidence type="ECO:0000259" key="4">
    <source>
        <dbReference type="Pfam" id="PF13607"/>
    </source>
</evidence>
<dbReference type="SUPFAM" id="SSF52210">
    <property type="entry name" value="Succinyl-CoA synthetase domains"/>
    <property type="match status" value="2"/>
</dbReference>
<keyword evidence="1" id="KW-0436">Ligase</keyword>
<dbReference type="Gene3D" id="3.40.50.261">
    <property type="entry name" value="Succinyl-CoA synthetase domains"/>
    <property type="match status" value="2"/>
</dbReference>
<dbReference type="EMBL" id="BARV01031247">
    <property type="protein sequence ID" value="GAI35499.1"/>
    <property type="molecule type" value="Genomic_DNA"/>
</dbReference>
<sequence>VKDGRRFLRALGEAAARKPVVIYKGGTTEAGKRAAHGHTASLTSSVAVFDALCKQMRTIQVDDMEELIDVLVALRFARPLPRDTGVAIVGAGGGPSVLASDEMEKAELHLPYLSPEVQADLRQFLPLAGSIFSNPVDAPNLASPEAVSATMRVLGKVPDIHMLVYHLGFHPISRWGGGRFSAAAFLRPVIDALIEAQQATAKPVLLALRPAPDLPGMKDFLAAQEAFVEAGFPVFHSLRQVAKAMARVVAWNQ</sequence>
<feature type="non-terminal residue" evidence="6">
    <location>
        <position position="1"/>
    </location>
</feature>
<dbReference type="Pfam" id="PF13607">
    <property type="entry name" value="Succ_CoA_lig"/>
    <property type="match status" value="1"/>
</dbReference>
<dbReference type="AlphaFoldDB" id="X1PX33"/>
<keyword evidence="3" id="KW-0067">ATP-binding</keyword>
<proteinExistence type="predicted"/>
<dbReference type="InterPro" id="IPR032875">
    <property type="entry name" value="Succ_CoA_lig_flav_dom"/>
</dbReference>
<organism evidence="6">
    <name type="scientific">marine sediment metagenome</name>
    <dbReference type="NCBI Taxonomy" id="412755"/>
    <lineage>
        <taxon>unclassified sequences</taxon>
        <taxon>metagenomes</taxon>
        <taxon>ecological metagenomes</taxon>
    </lineage>
</organism>
<protein>
    <recommendedName>
        <fullName evidence="7">Succinyl-CoA synthetase-like flavodoxin domain-containing protein</fullName>
    </recommendedName>
</protein>
<dbReference type="Pfam" id="PF19045">
    <property type="entry name" value="Ligase_CoA_2"/>
    <property type="match status" value="1"/>
</dbReference>
<feature type="domain" description="Succinyl-CoA synthetase-like flavodoxin" evidence="4">
    <location>
        <begin position="1"/>
        <end position="73"/>
    </location>
</feature>
<comment type="caution">
    <text evidence="6">The sequence shown here is derived from an EMBL/GenBank/DDBJ whole genome shotgun (WGS) entry which is preliminary data.</text>
</comment>
<accession>X1PX33</accession>
<dbReference type="GO" id="GO:0043758">
    <property type="term" value="F:acetate-CoA ligase (ADP-forming) activity"/>
    <property type="evidence" value="ECO:0007669"/>
    <property type="project" value="InterPro"/>
</dbReference>
<gene>
    <name evidence="6" type="ORF">S06H3_49478</name>
</gene>
<evidence type="ECO:0000256" key="3">
    <source>
        <dbReference type="ARBA" id="ARBA00022840"/>
    </source>
</evidence>
<dbReference type="InterPro" id="IPR051538">
    <property type="entry name" value="Acyl-CoA_Synth/Transferase"/>
</dbReference>
<evidence type="ECO:0000313" key="6">
    <source>
        <dbReference type="EMBL" id="GAI35499.1"/>
    </source>
</evidence>
<evidence type="ECO:0008006" key="7">
    <source>
        <dbReference type="Google" id="ProtNLM"/>
    </source>
</evidence>
<evidence type="ECO:0000259" key="5">
    <source>
        <dbReference type="Pfam" id="PF19045"/>
    </source>
</evidence>
<dbReference type="GO" id="GO:0005524">
    <property type="term" value="F:ATP binding"/>
    <property type="evidence" value="ECO:0007669"/>
    <property type="project" value="UniProtKB-KW"/>
</dbReference>
<dbReference type="PANTHER" id="PTHR43334:SF1">
    <property type="entry name" value="3-HYDROXYPROPIONATE--COA LIGASE [ADP-FORMING]"/>
    <property type="match status" value="1"/>
</dbReference>
<dbReference type="InterPro" id="IPR043938">
    <property type="entry name" value="Ligase_CoA_dom"/>
</dbReference>
<dbReference type="PANTHER" id="PTHR43334">
    <property type="entry name" value="ACETATE--COA LIGASE [ADP-FORMING]"/>
    <property type="match status" value="1"/>
</dbReference>
<feature type="non-terminal residue" evidence="6">
    <location>
        <position position="253"/>
    </location>
</feature>
<reference evidence="6" key="1">
    <citation type="journal article" date="2014" name="Front. Microbiol.">
        <title>High frequency of phylogenetically diverse reductive dehalogenase-homologous genes in deep subseafloor sedimentary metagenomes.</title>
        <authorList>
            <person name="Kawai M."/>
            <person name="Futagami T."/>
            <person name="Toyoda A."/>
            <person name="Takaki Y."/>
            <person name="Nishi S."/>
            <person name="Hori S."/>
            <person name="Arai W."/>
            <person name="Tsubouchi T."/>
            <person name="Morono Y."/>
            <person name="Uchiyama I."/>
            <person name="Ito T."/>
            <person name="Fujiyama A."/>
            <person name="Inagaki F."/>
            <person name="Takami H."/>
        </authorList>
    </citation>
    <scope>NUCLEOTIDE SEQUENCE</scope>
    <source>
        <strain evidence="6">Expedition CK06-06</strain>
    </source>
</reference>
<evidence type="ECO:0000256" key="1">
    <source>
        <dbReference type="ARBA" id="ARBA00022598"/>
    </source>
</evidence>
<name>X1PX33_9ZZZZ</name>
<feature type="domain" description="Ligase-CoA" evidence="5">
    <location>
        <begin position="86"/>
        <end position="166"/>
    </location>
</feature>
<dbReference type="InterPro" id="IPR016102">
    <property type="entry name" value="Succinyl-CoA_synth-like"/>
</dbReference>